<keyword evidence="1" id="KW-1133">Transmembrane helix</keyword>
<keyword evidence="1" id="KW-0472">Membrane</keyword>
<dbReference type="RefSeq" id="WP_120739452.1">
    <property type="nucleotide sequence ID" value="NZ_CP032568.1"/>
</dbReference>
<reference evidence="2 3" key="1">
    <citation type="submission" date="2018-09" db="EMBL/GenBank/DDBJ databases">
        <title>Nocardia yunnanensis sp. nov., an actinomycete isolated from a soil sample.</title>
        <authorList>
            <person name="Zhang J."/>
        </authorList>
    </citation>
    <scope>NUCLEOTIDE SEQUENCE [LARGE SCALE GENOMIC DNA]</scope>
    <source>
        <strain evidence="2 3">CFHS0054</strain>
    </source>
</reference>
<dbReference type="KEGG" id="nyu:D7D52_22765"/>
<dbReference type="EMBL" id="CP032568">
    <property type="protein sequence ID" value="AYF76187.1"/>
    <property type="molecule type" value="Genomic_DNA"/>
</dbReference>
<feature type="transmembrane region" description="Helical" evidence="1">
    <location>
        <begin position="109"/>
        <end position="128"/>
    </location>
</feature>
<feature type="transmembrane region" description="Helical" evidence="1">
    <location>
        <begin position="71"/>
        <end position="89"/>
    </location>
</feature>
<dbReference type="Proteomes" id="UP000267164">
    <property type="component" value="Chromosome"/>
</dbReference>
<evidence type="ECO:0000256" key="1">
    <source>
        <dbReference type="SAM" id="Phobius"/>
    </source>
</evidence>
<keyword evidence="1" id="KW-0812">Transmembrane</keyword>
<proteinExistence type="predicted"/>
<gene>
    <name evidence="2" type="ORF">D7D52_22765</name>
</gene>
<evidence type="ECO:0000313" key="2">
    <source>
        <dbReference type="EMBL" id="AYF76187.1"/>
    </source>
</evidence>
<feature type="transmembrane region" description="Helical" evidence="1">
    <location>
        <begin position="35"/>
        <end position="59"/>
    </location>
</feature>
<sequence length="151" mass="15591">MTVIRILLGAFGIGVAVYGIELLLKMSATDLRSVAAWFVGAILAENLIFGPLAALAGVLGHYVLPPRWWPAYTVGACTSLALILVAVPVLGRGGAVPGNDTILDRDYPLGLLAALAVVWAAVAAYLLVSGRRTRAAAAGPRNAHPANDSGH</sequence>
<dbReference type="AlphaFoldDB" id="A0A386ZFH6"/>
<organism evidence="2 3">
    <name type="scientific">Nocardia yunnanensis</name>
    <dbReference type="NCBI Taxonomy" id="2382165"/>
    <lineage>
        <taxon>Bacteria</taxon>
        <taxon>Bacillati</taxon>
        <taxon>Actinomycetota</taxon>
        <taxon>Actinomycetes</taxon>
        <taxon>Mycobacteriales</taxon>
        <taxon>Nocardiaceae</taxon>
        <taxon>Nocardia</taxon>
    </lineage>
</organism>
<evidence type="ECO:0000313" key="3">
    <source>
        <dbReference type="Proteomes" id="UP000267164"/>
    </source>
</evidence>
<name>A0A386ZFH6_9NOCA</name>
<dbReference type="OrthoDB" id="4559029at2"/>
<accession>A0A386ZFH6</accession>
<keyword evidence="3" id="KW-1185">Reference proteome</keyword>
<protein>
    <submittedName>
        <fullName evidence="2">Uncharacterized protein</fullName>
    </submittedName>
</protein>